<reference evidence="1 2" key="1">
    <citation type="journal article" date="2019" name="Sci. Rep.">
        <title>Orb-weaving spider Araneus ventricosus genome elucidates the spidroin gene catalogue.</title>
        <authorList>
            <person name="Kono N."/>
            <person name="Nakamura H."/>
            <person name="Ohtoshi R."/>
            <person name="Moran D.A.P."/>
            <person name="Shinohara A."/>
            <person name="Yoshida Y."/>
            <person name="Fujiwara M."/>
            <person name="Mori M."/>
            <person name="Tomita M."/>
            <person name="Arakawa K."/>
        </authorList>
    </citation>
    <scope>NUCLEOTIDE SEQUENCE [LARGE SCALE GENOMIC DNA]</scope>
</reference>
<proteinExistence type="predicted"/>
<protein>
    <submittedName>
        <fullName evidence="1">Uncharacterized protein</fullName>
    </submittedName>
</protein>
<name>A0A4Y2DZW6_ARAVE</name>
<accession>A0A4Y2DZW6</accession>
<evidence type="ECO:0000313" key="1">
    <source>
        <dbReference type="EMBL" id="GBM21185.1"/>
    </source>
</evidence>
<dbReference type="Proteomes" id="UP000499080">
    <property type="component" value="Unassembled WGS sequence"/>
</dbReference>
<organism evidence="1 2">
    <name type="scientific">Araneus ventricosus</name>
    <name type="common">Orbweaver spider</name>
    <name type="synonym">Epeira ventricosa</name>
    <dbReference type="NCBI Taxonomy" id="182803"/>
    <lineage>
        <taxon>Eukaryota</taxon>
        <taxon>Metazoa</taxon>
        <taxon>Ecdysozoa</taxon>
        <taxon>Arthropoda</taxon>
        <taxon>Chelicerata</taxon>
        <taxon>Arachnida</taxon>
        <taxon>Araneae</taxon>
        <taxon>Araneomorphae</taxon>
        <taxon>Entelegynae</taxon>
        <taxon>Araneoidea</taxon>
        <taxon>Araneidae</taxon>
        <taxon>Araneus</taxon>
    </lineage>
</organism>
<evidence type="ECO:0000313" key="2">
    <source>
        <dbReference type="Proteomes" id="UP000499080"/>
    </source>
</evidence>
<keyword evidence="2" id="KW-1185">Reference proteome</keyword>
<gene>
    <name evidence="1" type="ORF">AVEN_50914_1</name>
</gene>
<sequence length="122" mass="14598">MSVRFPKYRFEGNFPFLVSEGKYSSTDISPLRQWQCSVNLKQPDFLNLGPFGIRLHNPGPWSNLRRRMGHREEKDQEVYVQEDFADFEANQHLMREIPDPYWPGSFFVFNVQEGRWERQTLV</sequence>
<dbReference type="AlphaFoldDB" id="A0A4Y2DZW6"/>
<dbReference type="EMBL" id="BGPR01000455">
    <property type="protein sequence ID" value="GBM21185.1"/>
    <property type="molecule type" value="Genomic_DNA"/>
</dbReference>
<comment type="caution">
    <text evidence="1">The sequence shown here is derived from an EMBL/GenBank/DDBJ whole genome shotgun (WGS) entry which is preliminary data.</text>
</comment>